<reference evidence="2 3" key="1">
    <citation type="journal article" date="2009" name="Nature">
        <title>The Sorghum bicolor genome and the diversification of grasses.</title>
        <authorList>
            <person name="Paterson A.H."/>
            <person name="Bowers J.E."/>
            <person name="Bruggmann R."/>
            <person name="Dubchak I."/>
            <person name="Grimwood J."/>
            <person name="Gundlach H."/>
            <person name="Haberer G."/>
            <person name="Hellsten U."/>
            <person name="Mitros T."/>
            <person name="Poliakov A."/>
            <person name="Schmutz J."/>
            <person name="Spannagl M."/>
            <person name="Tang H."/>
            <person name="Wang X."/>
            <person name="Wicker T."/>
            <person name="Bharti A.K."/>
            <person name="Chapman J."/>
            <person name="Feltus F.A."/>
            <person name="Gowik U."/>
            <person name="Grigoriev I.V."/>
            <person name="Lyons E."/>
            <person name="Maher C.A."/>
            <person name="Martis M."/>
            <person name="Narechania A."/>
            <person name="Otillar R.P."/>
            <person name="Penning B.W."/>
            <person name="Salamov A.A."/>
            <person name="Wang Y."/>
            <person name="Zhang L."/>
            <person name="Carpita N.C."/>
            <person name="Freeling M."/>
            <person name="Gingle A.R."/>
            <person name="Hash C.T."/>
            <person name="Keller B."/>
            <person name="Klein P."/>
            <person name="Kresovich S."/>
            <person name="McCann M.C."/>
            <person name="Ming R."/>
            <person name="Peterson D.G."/>
            <person name="Mehboob-ur-Rahman"/>
            <person name="Ware D."/>
            <person name="Westhoff P."/>
            <person name="Mayer K.F."/>
            <person name="Messing J."/>
            <person name="Rokhsar D.S."/>
        </authorList>
    </citation>
    <scope>NUCLEOTIDE SEQUENCE [LARGE SCALE GENOMIC DNA]</scope>
    <source>
        <strain evidence="3">cv. BTx623</strain>
    </source>
</reference>
<keyword evidence="3" id="KW-1185">Reference proteome</keyword>
<dbReference type="Proteomes" id="UP000000768">
    <property type="component" value="Chromosome 6"/>
</dbReference>
<organism evidence="2 3">
    <name type="scientific">Sorghum bicolor</name>
    <name type="common">Sorghum</name>
    <name type="synonym">Sorghum vulgare</name>
    <dbReference type="NCBI Taxonomy" id="4558"/>
    <lineage>
        <taxon>Eukaryota</taxon>
        <taxon>Viridiplantae</taxon>
        <taxon>Streptophyta</taxon>
        <taxon>Embryophyta</taxon>
        <taxon>Tracheophyta</taxon>
        <taxon>Spermatophyta</taxon>
        <taxon>Magnoliopsida</taxon>
        <taxon>Liliopsida</taxon>
        <taxon>Poales</taxon>
        <taxon>Poaceae</taxon>
        <taxon>PACMAD clade</taxon>
        <taxon>Panicoideae</taxon>
        <taxon>Andropogonodae</taxon>
        <taxon>Andropogoneae</taxon>
        <taxon>Sorghinae</taxon>
        <taxon>Sorghum</taxon>
    </lineage>
</organism>
<evidence type="ECO:0000256" key="1">
    <source>
        <dbReference type="SAM" id="MobiDB-lite"/>
    </source>
</evidence>
<feature type="compositionally biased region" description="Low complexity" evidence="1">
    <location>
        <begin position="31"/>
        <end position="42"/>
    </location>
</feature>
<proteinExistence type="predicted"/>
<dbReference type="InParanoid" id="A0A1Z5RFH5"/>
<dbReference type="EMBL" id="CM000765">
    <property type="protein sequence ID" value="OQU82116.1"/>
    <property type="molecule type" value="Genomic_DNA"/>
</dbReference>
<feature type="compositionally biased region" description="Basic and acidic residues" evidence="1">
    <location>
        <begin position="1"/>
        <end position="15"/>
    </location>
</feature>
<dbReference type="AlphaFoldDB" id="A0A1Z5RFH5"/>
<evidence type="ECO:0000313" key="2">
    <source>
        <dbReference type="EMBL" id="OQU82116.1"/>
    </source>
</evidence>
<dbReference type="Gramene" id="OQU82116">
    <property type="protein sequence ID" value="OQU82116"/>
    <property type="gene ID" value="SORBI_3006G174975"/>
</dbReference>
<evidence type="ECO:0000313" key="3">
    <source>
        <dbReference type="Proteomes" id="UP000000768"/>
    </source>
</evidence>
<gene>
    <name evidence="2" type="ORF">SORBI_3006G174975</name>
</gene>
<reference evidence="3" key="2">
    <citation type="journal article" date="2018" name="Plant J.">
        <title>The Sorghum bicolor reference genome: improved assembly, gene annotations, a transcriptome atlas, and signatures of genome organization.</title>
        <authorList>
            <person name="McCormick R.F."/>
            <person name="Truong S.K."/>
            <person name="Sreedasyam A."/>
            <person name="Jenkins J."/>
            <person name="Shu S."/>
            <person name="Sims D."/>
            <person name="Kennedy M."/>
            <person name="Amirebrahimi M."/>
            <person name="Weers B.D."/>
            <person name="McKinley B."/>
            <person name="Mattison A."/>
            <person name="Morishige D.T."/>
            <person name="Grimwood J."/>
            <person name="Schmutz J."/>
            <person name="Mullet J.E."/>
        </authorList>
    </citation>
    <scope>NUCLEOTIDE SEQUENCE [LARGE SCALE GENOMIC DNA]</scope>
    <source>
        <strain evidence="3">cv. BTx623</strain>
    </source>
</reference>
<protein>
    <submittedName>
        <fullName evidence="2">Uncharacterized protein</fullName>
    </submittedName>
</protein>
<accession>A0A1Z5RFH5</accession>
<feature type="region of interest" description="Disordered" evidence="1">
    <location>
        <begin position="26"/>
        <end position="92"/>
    </location>
</feature>
<name>A0A1Z5RFH5_SORBI</name>
<feature type="region of interest" description="Disordered" evidence="1">
    <location>
        <begin position="1"/>
        <end position="20"/>
    </location>
</feature>
<sequence>MGRFERHLRQGEDVRQGFLPGAGETRLFNCAPASTPASSPAPRVLPIPPPNESQKPRAPRRPAGDPIRSPQRPATRPRALIASAPCLPRPRA</sequence>